<evidence type="ECO:0000313" key="3">
    <source>
        <dbReference type="Proteomes" id="UP001216440"/>
    </source>
</evidence>
<gene>
    <name evidence="2" type="ORF">PYS65_02260</name>
</gene>
<feature type="compositionally biased region" description="Basic and acidic residues" evidence="1">
    <location>
        <begin position="82"/>
        <end position="99"/>
    </location>
</feature>
<accession>A0ABY8JUL4</accession>
<dbReference type="Proteomes" id="UP001216440">
    <property type="component" value="Chromosome"/>
</dbReference>
<keyword evidence="3" id="KW-1185">Reference proteome</keyword>
<feature type="region of interest" description="Disordered" evidence="1">
    <location>
        <begin position="66"/>
        <end position="117"/>
    </location>
</feature>
<sequence>MLLRLACLGATNAFAVLRLLPMSDRGKDVGILALRHQITVLERRPARSGPRFDAGDRVFLAALPHPLTGARARGGAPGTGDGRGRPAEGGGGDRTERVTRTRSARLGSREVTPGRRV</sequence>
<dbReference type="EMBL" id="CP121682">
    <property type="protein sequence ID" value="WGD39078.1"/>
    <property type="molecule type" value="Genomic_DNA"/>
</dbReference>
<proteinExistence type="predicted"/>
<evidence type="ECO:0000256" key="1">
    <source>
        <dbReference type="SAM" id="MobiDB-lite"/>
    </source>
</evidence>
<evidence type="ECO:0008006" key="4">
    <source>
        <dbReference type="Google" id="ProtNLM"/>
    </source>
</evidence>
<reference evidence="2 3" key="1">
    <citation type="submission" date="2023-03" db="EMBL/GenBank/DDBJ databases">
        <authorList>
            <person name="Mo P."/>
        </authorList>
    </citation>
    <scope>NUCLEOTIDE SEQUENCE [LARGE SCALE GENOMIC DNA]</scope>
    <source>
        <strain evidence="2 3">HUAS 5</strain>
    </source>
</reference>
<organism evidence="2 3">
    <name type="scientific">Streptomyces cathayae</name>
    <dbReference type="NCBI Taxonomy" id="3031124"/>
    <lineage>
        <taxon>Bacteria</taxon>
        <taxon>Bacillati</taxon>
        <taxon>Actinomycetota</taxon>
        <taxon>Actinomycetes</taxon>
        <taxon>Kitasatosporales</taxon>
        <taxon>Streptomycetaceae</taxon>
        <taxon>Streptomyces</taxon>
    </lineage>
</organism>
<dbReference type="RefSeq" id="WP_279332005.1">
    <property type="nucleotide sequence ID" value="NZ_CP121682.1"/>
</dbReference>
<protein>
    <recommendedName>
        <fullName evidence="4">Secreted protein</fullName>
    </recommendedName>
</protein>
<name>A0ABY8JUL4_9ACTN</name>
<evidence type="ECO:0000313" key="2">
    <source>
        <dbReference type="EMBL" id="WGD39078.1"/>
    </source>
</evidence>